<dbReference type="PANTHER" id="PTHR22640">
    <property type="entry name" value="STRUCTURAL MAINTENANCE OF CHROMOSOMES FLEXIBLE HINGE DOMAIN-CONTAINING PROTEIN 1"/>
    <property type="match status" value="1"/>
</dbReference>
<dbReference type="Pfam" id="PF26198">
    <property type="entry name" value="Ig_SMCHD1_6th"/>
    <property type="match status" value="1"/>
</dbReference>
<accession>A0AAD9NAV0</accession>
<proteinExistence type="predicted"/>
<sequence>FNIEHVRIVSGELGSRELKVRWRDFEDSIRLEVTPGPPDNLIIIDWDLNQPLVIYNNGRTPHPLVTQLCDAAGNPTAEAGVKVQLTRDIGIRLTPTPQPVKTDKIGQANFGYFVVYGKSGTYEIQPKAFIGRNMISGPKLQISLQLDPNKPVSLEVLDKKIDSEPAKLTAEAGQPLPGK</sequence>
<dbReference type="AlphaFoldDB" id="A0AAD9NAV0"/>
<evidence type="ECO:0000313" key="2">
    <source>
        <dbReference type="EMBL" id="KAK2161411.1"/>
    </source>
</evidence>
<dbReference type="PANTHER" id="PTHR22640:SF2">
    <property type="entry name" value="STRUCTURAL MAINTENANCE OF CHROMOSOMES FLEXIBLE HINGE DOMAIN-CONTAINING PROTEIN 1"/>
    <property type="match status" value="1"/>
</dbReference>
<feature type="domain" description="SMCHD1 Ig-like" evidence="1">
    <location>
        <begin position="36"/>
        <end position="148"/>
    </location>
</feature>
<dbReference type="GO" id="GO:0006302">
    <property type="term" value="P:double-strand break repair"/>
    <property type="evidence" value="ECO:0007669"/>
    <property type="project" value="InterPro"/>
</dbReference>
<comment type="caution">
    <text evidence="2">The sequence shown here is derived from an EMBL/GenBank/DDBJ whole genome shotgun (WGS) entry which is preliminary data.</text>
</comment>
<dbReference type="EMBL" id="JAODUP010000117">
    <property type="protein sequence ID" value="KAK2161411.1"/>
    <property type="molecule type" value="Genomic_DNA"/>
</dbReference>
<keyword evidence="3" id="KW-1185">Reference proteome</keyword>
<reference evidence="2" key="1">
    <citation type="journal article" date="2023" name="Mol. Biol. Evol.">
        <title>Third-Generation Sequencing Reveals the Adaptive Role of the Epigenome in Three Deep-Sea Polychaetes.</title>
        <authorList>
            <person name="Perez M."/>
            <person name="Aroh O."/>
            <person name="Sun Y."/>
            <person name="Lan Y."/>
            <person name="Juniper S.K."/>
            <person name="Young C.R."/>
            <person name="Angers B."/>
            <person name="Qian P.Y."/>
        </authorList>
    </citation>
    <scope>NUCLEOTIDE SEQUENCE</scope>
    <source>
        <strain evidence="2">P08H-3</strain>
    </source>
</reference>
<evidence type="ECO:0000259" key="1">
    <source>
        <dbReference type="Pfam" id="PF26198"/>
    </source>
</evidence>
<gene>
    <name evidence="2" type="ORF">LSH36_117g05017</name>
</gene>
<dbReference type="InterPro" id="IPR038892">
    <property type="entry name" value="SMCHD1"/>
</dbReference>
<dbReference type="Proteomes" id="UP001208570">
    <property type="component" value="Unassembled WGS sequence"/>
</dbReference>
<organism evidence="2 3">
    <name type="scientific">Paralvinella palmiformis</name>
    <dbReference type="NCBI Taxonomy" id="53620"/>
    <lineage>
        <taxon>Eukaryota</taxon>
        <taxon>Metazoa</taxon>
        <taxon>Spiralia</taxon>
        <taxon>Lophotrochozoa</taxon>
        <taxon>Annelida</taxon>
        <taxon>Polychaeta</taxon>
        <taxon>Sedentaria</taxon>
        <taxon>Canalipalpata</taxon>
        <taxon>Terebellida</taxon>
        <taxon>Terebelliformia</taxon>
        <taxon>Alvinellidae</taxon>
        <taxon>Paralvinella</taxon>
    </lineage>
</organism>
<dbReference type="InterPro" id="IPR058615">
    <property type="entry name" value="Ig_SMCHD1_6th"/>
</dbReference>
<protein>
    <recommendedName>
        <fullName evidence="1">SMCHD1 Ig-like domain-containing protein</fullName>
    </recommendedName>
</protein>
<feature type="non-terminal residue" evidence="2">
    <location>
        <position position="179"/>
    </location>
</feature>
<evidence type="ECO:0000313" key="3">
    <source>
        <dbReference type="Proteomes" id="UP001208570"/>
    </source>
</evidence>
<name>A0AAD9NAV0_9ANNE</name>